<name>A0A7J8X3Y5_GOSAI</name>
<evidence type="ECO:0000313" key="1">
    <source>
        <dbReference type="EMBL" id="MBA0681995.1"/>
    </source>
</evidence>
<comment type="caution">
    <text evidence="1">The sequence shown here is derived from an EMBL/GenBank/DDBJ whole genome shotgun (WGS) entry which is preliminary data.</text>
</comment>
<accession>A0A7J8X3Y5</accession>
<proteinExistence type="predicted"/>
<sequence>MNVKVNFDATFDKQHRKSYTRIIIRNSTGQDLKVKVYNNGYIPAMFASEALACV</sequence>
<evidence type="ECO:0000313" key="2">
    <source>
        <dbReference type="Proteomes" id="UP000593577"/>
    </source>
</evidence>
<organism evidence="1 2">
    <name type="scientific">Gossypium aridum</name>
    <name type="common">American cotton</name>
    <name type="synonym">Erioxylum aridum</name>
    <dbReference type="NCBI Taxonomy" id="34290"/>
    <lineage>
        <taxon>Eukaryota</taxon>
        <taxon>Viridiplantae</taxon>
        <taxon>Streptophyta</taxon>
        <taxon>Embryophyta</taxon>
        <taxon>Tracheophyta</taxon>
        <taxon>Spermatophyta</taxon>
        <taxon>Magnoliopsida</taxon>
        <taxon>eudicotyledons</taxon>
        <taxon>Gunneridae</taxon>
        <taxon>Pentapetalae</taxon>
        <taxon>rosids</taxon>
        <taxon>malvids</taxon>
        <taxon>Malvales</taxon>
        <taxon>Malvaceae</taxon>
        <taxon>Malvoideae</taxon>
        <taxon>Gossypium</taxon>
    </lineage>
</organism>
<keyword evidence="2" id="KW-1185">Reference proteome</keyword>
<dbReference type="EMBL" id="JABFAA010000005">
    <property type="protein sequence ID" value="MBA0681995.1"/>
    <property type="molecule type" value="Genomic_DNA"/>
</dbReference>
<protein>
    <submittedName>
        <fullName evidence="1">Uncharacterized protein</fullName>
    </submittedName>
</protein>
<dbReference type="Proteomes" id="UP000593577">
    <property type="component" value="Unassembled WGS sequence"/>
</dbReference>
<dbReference type="AlphaFoldDB" id="A0A7J8X3Y5"/>
<gene>
    <name evidence="1" type="ORF">Goari_023759</name>
</gene>
<reference evidence="1 2" key="1">
    <citation type="journal article" date="2019" name="Genome Biol. Evol.">
        <title>Insights into the evolution of the New World diploid cottons (Gossypium, subgenus Houzingenia) based on genome sequencing.</title>
        <authorList>
            <person name="Grover C.E."/>
            <person name="Arick M.A. 2nd"/>
            <person name="Thrash A."/>
            <person name="Conover J.L."/>
            <person name="Sanders W.S."/>
            <person name="Peterson D.G."/>
            <person name="Frelichowski J.E."/>
            <person name="Scheffler J.A."/>
            <person name="Scheffler B.E."/>
            <person name="Wendel J.F."/>
        </authorList>
    </citation>
    <scope>NUCLEOTIDE SEQUENCE [LARGE SCALE GENOMIC DNA]</scope>
    <source>
        <strain evidence="1">185</strain>
        <tissue evidence="1">Leaf</tissue>
    </source>
</reference>